<dbReference type="GO" id="GO:0046556">
    <property type="term" value="F:alpha-L-arabinofuranosidase activity"/>
    <property type="evidence" value="ECO:0007669"/>
    <property type="project" value="TreeGrafter"/>
</dbReference>
<dbReference type="PRINTS" id="PR00133">
    <property type="entry name" value="GLHYDRLASE3"/>
</dbReference>
<dbReference type="GO" id="GO:0045493">
    <property type="term" value="P:xylan catabolic process"/>
    <property type="evidence" value="ECO:0007669"/>
    <property type="project" value="InterPro"/>
</dbReference>
<gene>
    <name evidence="5" type="ORF">GBAR_LOCUS28047</name>
</gene>
<dbReference type="Proteomes" id="UP001174909">
    <property type="component" value="Unassembled WGS sequence"/>
</dbReference>
<dbReference type="InterPro" id="IPR036962">
    <property type="entry name" value="Glyco_hydro_3_N_sf"/>
</dbReference>
<dbReference type="Gene3D" id="3.20.20.300">
    <property type="entry name" value="Glycoside hydrolase, family 3, N-terminal domain"/>
    <property type="match status" value="1"/>
</dbReference>
<dbReference type="InterPro" id="IPR044993">
    <property type="entry name" value="BXL"/>
</dbReference>
<dbReference type="GO" id="GO:0009044">
    <property type="term" value="F:xylan 1,4-beta-xylosidase activity"/>
    <property type="evidence" value="ECO:0007669"/>
    <property type="project" value="InterPro"/>
</dbReference>
<proteinExistence type="inferred from homology"/>
<dbReference type="InterPro" id="IPR017853">
    <property type="entry name" value="GH"/>
</dbReference>
<comment type="caution">
    <text evidence="5">The sequence shown here is derived from an EMBL/GenBank/DDBJ whole genome shotgun (WGS) entry which is preliminary data.</text>
</comment>
<dbReference type="PANTHER" id="PTHR42721">
    <property type="entry name" value="SUGAR HYDROLASE-RELATED"/>
    <property type="match status" value="1"/>
</dbReference>
<evidence type="ECO:0000256" key="1">
    <source>
        <dbReference type="ARBA" id="ARBA00005336"/>
    </source>
</evidence>
<dbReference type="InterPro" id="IPR001764">
    <property type="entry name" value="Glyco_hydro_3_N"/>
</dbReference>
<keyword evidence="2" id="KW-0378">Hydrolase</keyword>
<reference evidence="5" key="1">
    <citation type="submission" date="2023-03" db="EMBL/GenBank/DDBJ databases">
        <authorList>
            <person name="Steffen K."/>
            <person name="Cardenas P."/>
        </authorList>
    </citation>
    <scope>NUCLEOTIDE SEQUENCE</scope>
</reference>
<evidence type="ECO:0000256" key="3">
    <source>
        <dbReference type="SAM" id="SignalP"/>
    </source>
</evidence>
<sequence>MTMFFYSVVLVLGASLFAQAIARFPIPSVDCQSLPQASYPFCDPKLTPETRATDLVSRLTVDELISQTFYLAPAISRLGINAYNWRSNCAHGWTLSGGPDWLGYTWTVFPAPIGMAATFDKDLVLKAGQVTSTEGRALHNEIMTHYNGASQEATGLNCYSPVVNLLRDSRWGRAQETFGEDPYLLSQIGVAYTKGLQEGSDPTYVKIAASPKHFSVHSGPDNIRNRFTANTTLHDLYDTYLAAFKSQVIGGKAMQIMPALSGMRCEKEEDGAPDAANPFLLQTVLREQFGAPNISVVSDNEAIEQVYSDHHFASSYEQAAALCMNASTDLDLGDTTYIKYLPVALKDNLVHFSGSVPVDQWQSDKHAR</sequence>
<evidence type="ECO:0000259" key="4">
    <source>
        <dbReference type="Pfam" id="PF00933"/>
    </source>
</evidence>
<keyword evidence="3" id="KW-0732">Signal</keyword>
<dbReference type="Pfam" id="PF00933">
    <property type="entry name" value="Glyco_hydro_3"/>
    <property type="match status" value="1"/>
</dbReference>
<feature type="domain" description="Glycoside hydrolase family 3 N-terminal" evidence="4">
    <location>
        <begin position="103"/>
        <end position="346"/>
    </location>
</feature>
<dbReference type="GO" id="GO:0031222">
    <property type="term" value="P:arabinan catabolic process"/>
    <property type="evidence" value="ECO:0007669"/>
    <property type="project" value="TreeGrafter"/>
</dbReference>
<protein>
    <submittedName>
        <fullName evidence="5">Xylan 1,4-beta-xylosidase</fullName>
    </submittedName>
</protein>
<accession>A0AA35TNE4</accession>
<dbReference type="SUPFAM" id="SSF51445">
    <property type="entry name" value="(Trans)glycosidases"/>
    <property type="match status" value="1"/>
</dbReference>
<organism evidence="5 6">
    <name type="scientific">Geodia barretti</name>
    <name type="common">Barrett's horny sponge</name>
    <dbReference type="NCBI Taxonomy" id="519541"/>
    <lineage>
        <taxon>Eukaryota</taxon>
        <taxon>Metazoa</taxon>
        <taxon>Porifera</taxon>
        <taxon>Demospongiae</taxon>
        <taxon>Heteroscleromorpha</taxon>
        <taxon>Tetractinellida</taxon>
        <taxon>Astrophorina</taxon>
        <taxon>Geodiidae</taxon>
        <taxon>Geodia</taxon>
    </lineage>
</organism>
<dbReference type="PANTHER" id="PTHR42721:SF3">
    <property type="entry name" value="BETA-D-XYLOSIDASE 5-RELATED"/>
    <property type="match status" value="1"/>
</dbReference>
<name>A0AA35TNE4_GEOBA</name>
<dbReference type="EMBL" id="CASHTH010003909">
    <property type="protein sequence ID" value="CAI8051209.1"/>
    <property type="molecule type" value="Genomic_DNA"/>
</dbReference>
<evidence type="ECO:0000256" key="2">
    <source>
        <dbReference type="ARBA" id="ARBA00022801"/>
    </source>
</evidence>
<keyword evidence="6" id="KW-1185">Reference proteome</keyword>
<evidence type="ECO:0000313" key="6">
    <source>
        <dbReference type="Proteomes" id="UP001174909"/>
    </source>
</evidence>
<feature type="chain" id="PRO_5041228746" evidence="3">
    <location>
        <begin position="23"/>
        <end position="368"/>
    </location>
</feature>
<comment type="similarity">
    <text evidence="1">Belongs to the glycosyl hydrolase 3 family.</text>
</comment>
<feature type="signal peptide" evidence="3">
    <location>
        <begin position="1"/>
        <end position="22"/>
    </location>
</feature>
<evidence type="ECO:0000313" key="5">
    <source>
        <dbReference type="EMBL" id="CAI8051209.1"/>
    </source>
</evidence>
<dbReference type="AlphaFoldDB" id="A0AA35TNE4"/>